<gene>
    <name evidence="2" type="ORF">PHJA_001309300</name>
</gene>
<accession>A0A830C6E2</accession>
<evidence type="ECO:0000313" key="3">
    <source>
        <dbReference type="Proteomes" id="UP000653305"/>
    </source>
</evidence>
<sequence length="83" mass="9554">MRIRKRFAPAITDLQLQLRSSEAAPPSDQPPDQTTEIGRNNNRSWVFFVNDDKTDDKIKQKEFGDVETLIMEANKSTTTDDIR</sequence>
<evidence type="ECO:0000256" key="1">
    <source>
        <dbReference type="SAM" id="MobiDB-lite"/>
    </source>
</evidence>
<reference evidence="2" key="1">
    <citation type="submission" date="2020-07" db="EMBL/GenBank/DDBJ databases">
        <title>Ethylene signaling mediates host invasion by parasitic plants.</title>
        <authorList>
            <person name="Yoshida S."/>
        </authorList>
    </citation>
    <scope>NUCLEOTIDE SEQUENCE</scope>
    <source>
        <strain evidence="2">Okayama</strain>
    </source>
</reference>
<protein>
    <submittedName>
        <fullName evidence="2">Uncharacterized protein</fullName>
    </submittedName>
</protein>
<evidence type="ECO:0000313" key="2">
    <source>
        <dbReference type="EMBL" id="GFP91653.1"/>
    </source>
</evidence>
<comment type="caution">
    <text evidence="2">The sequence shown here is derived from an EMBL/GenBank/DDBJ whole genome shotgun (WGS) entry which is preliminary data.</text>
</comment>
<feature type="region of interest" description="Disordered" evidence="1">
    <location>
        <begin position="15"/>
        <end position="42"/>
    </location>
</feature>
<dbReference type="Proteomes" id="UP000653305">
    <property type="component" value="Unassembled WGS sequence"/>
</dbReference>
<proteinExistence type="predicted"/>
<dbReference type="AlphaFoldDB" id="A0A830C6E2"/>
<dbReference type="EMBL" id="BMAC01000250">
    <property type="protein sequence ID" value="GFP91653.1"/>
    <property type="molecule type" value="Genomic_DNA"/>
</dbReference>
<feature type="compositionally biased region" description="Polar residues" evidence="1">
    <location>
        <begin position="30"/>
        <end position="42"/>
    </location>
</feature>
<name>A0A830C6E2_9LAMI</name>
<keyword evidence="3" id="KW-1185">Reference proteome</keyword>
<organism evidence="2 3">
    <name type="scientific">Phtheirospermum japonicum</name>
    <dbReference type="NCBI Taxonomy" id="374723"/>
    <lineage>
        <taxon>Eukaryota</taxon>
        <taxon>Viridiplantae</taxon>
        <taxon>Streptophyta</taxon>
        <taxon>Embryophyta</taxon>
        <taxon>Tracheophyta</taxon>
        <taxon>Spermatophyta</taxon>
        <taxon>Magnoliopsida</taxon>
        <taxon>eudicotyledons</taxon>
        <taxon>Gunneridae</taxon>
        <taxon>Pentapetalae</taxon>
        <taxon>asterids</taxon>
        <taxon>lamiids</taxon>
        <taxon>Lamiales</taxon>
        <taxon>Orobanchaceae</taxon>
        <taxon>Orobanchaceae incertae sedis</taxon>
        <taxon>Phtheirospermum</taxon>
    </lineage>
</organism>